<reference evidence="1" key="1">
    <citation type="submission" date="2022-01" db="EMBL/GenBank/DDBJ databases">
        <authorList>
            <person name="King R."/>
        </authorList>
    </citation>
    <scope>NUCLEOTIDE SEQUENCE</scope>
</reference>
<dbReference type="EMBL" id="OU898278">
    <property type="protein sequence ID" value="CAG9831281.1"/>
    <property type="molecule type" value="Genomic_DNA"/>
</dbReference>
<protein>
    <submittedName>
        <fullName evidence="1">Uncharacterized protein</fullName>
    </submittedName>
</protein>
<sequence>MIKLLNIPKFFTYHGLEHHEKGNCHGICDDLSESRRQCTGAFAIPDSCDNVKSFPAAAYAAYAAGRGYSGYPSFGLPYPAGNALTSLHHHHPLQLLSYPLDHPLGVYGNAAAASLHAMPL</sequence>
<dbReference type="AlphaFoldDB" id="A0A9N9SV00"/>
<proteinExistence type="predicted"/>
<name>A0A9N9SV00_DIABA</name>
<organism evidence="1 2">
    <name type="scientific">Diabrotica balteata</name>
    <name type="common">Banded cucumber beetle</name>
    <dbReference type="NCBI Taxonomy" id="107213"/>
    <lineage>
        <taxon>Eukaryota</taxon>
        <taxon>Metazoa</taxon>
        <taxon>Ecdysozoa</taxon>
        <taxon>Arthropoda</taxon>
        <taxon>Hexapoda</taxon>
        <taxon>Insecta</taxon>
        <taxon>Pterygota</taxon>
        <taxon>Neoptera</taxon>
        <taxon>Endopterygota</taxon>
        <taxon>Coleoptera</taxon>
        <taxon>Polyphaga</taxon>
        <taxon>Cucujiformia</taxon>
        <taxon>Chrysomeloidea</taxon>
        <taxon>Chrysomelidae</taxon>
        <taxon>Galerucinae</taxon>
        <taxon>Diabroticina</taxon>
        <taxon>Diabroticites</taxon>
        <taxon>Diabrotica</taxon>
    </lineage>
</organism>
<accession>A0A9N9SV00</accession>
<dbReference type="OrthoDB" id="7448942at2759"/>
<evidence type="ECO:0000313" key="1">
    <source>
        <dbReference type="EMBL" id="CAG9831281.1"/>
    </source>
</evidence>
<gene>
    <name evidence="1" type="ORF">DIABBA_LOCUS4886</name>
</gene>
<evidence type="ECO:0000313" key="2">
    <source>
        <dbReference type="Proteomes" id="UP001153709"/>
    </source>
</evidence>
<dbReference type="Proteomes" id="UP001153709">
    <property type="component" value="Chromosome 3"/>
</dbReference>
<keyword evidence="2" id="KW-1185">Reference proteome</keyword>